<dbReference type="Proteomes" id="UP000000442">
    <property type="component" value="Chromosome"/>
</dbReference>
<reference evidence="3 4" key="1">
    <citation type="journal article" date="2009" name="Environ. Microbiol.">
        <title>Genome sequence of Desulfobacterium autotrophicum HRM2, a marine sulfate reducer oxidizing organic carbon completely to carbon dioxide.</title>
        <authorList>
            <person name="Strittmatter A.W."/>
            <person name="Liesegang H."/>
            <person name="Rabus R."/>
            <person name="Decker I."/>
            <person name="Amann J."/>
            <person name="Andres S."/>
            <person name="Henne A."/>
            <person name="Fricke W.F."/>
            <person name="Martinez-Arias R."/>
            <person name="Bartels D."/>
            <person name="Goesmann A."/>
            <person name="Krause L."/>
            <person name="Puehler A."/>
            <person name="Klenk H.P."/>
            <person name="Richter M."/>
            <person name="Schuler M."/>
            <person name="Gloeckner F.O."/>
            <person name="Meyerdierks A."/>
            <person name="Gottschalk G."/>
            <person name="Amann R."/>
        </authorList>
    </citation>
    <scope>NUCLEOTIDE SEQUENCE [LARGE SCALE GENOMIC DNA]</scope>
    <source>
        <strain evidence="4">ATCC 43914 / DSM 3382 / HRM2</strain>
    </source>
</reference>
<dbReference type="eggNOG" id="COG0507">
    <property type="taxonomic scope" value="Bacteria"/>
</dbReference>
<dbReference type="InterPro" id="IPR047187">
    <property type="entry name" value="SF1_C_Upf1"/>
</dbReference>
<dbReference type="Pfam" id="PF13086">
    <property type="entry name" value="AAA_11"/>
    <property type="match status" value="1"/>
</dbReference>
<sequence length="1107" mass="124933">MKLGKFNGLSKQIVRLIDPGGKFIEKKDWKIGEEVTLIEDSGGFYLQQGNVIKSVKPDEARQNLSLKIGRGHLLWSLTSIRKNQFFVRSVEVSDSPTIIDLDIGLSDKIARQLYGSSQIKEDSIDAARRWFEDEFFLEGRGQPCMFVSSYAGGRTDTLEIRGREWIASLNEIDNYWQMSGLTRTRRSGAGLRLLQGELRFVDISVAGQLSNPVHRHALEEAIRSQGGYMTLWEQYSNMEWALSLNAARELGALRFKLVEKGSEPDEWEFLVEPASGRDFSKKLDELKKKGAHSSGNGLLEVMPNIPDWLDGSMNIEDTGLAEDKGKPWLCEWVKMDNEIVTLRIEAQWHKKPCGKGVICMSMHGYRKIRERRHQAVTNIRQRNNPMPQLHYLLEGVTTPFEQPKKLRKLSPAARKTFKGEPTPKQRQAIKVAFETPDVAIIIGPPGTGKTQVITALQKELALSMKGMPIQHQVLLSSFQHDAVDNVTARTRVFGLPAIKVGGKNRKAGGQASDPIEDWCKEKSEILSVSLKEKIDREPVFTTLKSLKKEMTTLRVTRPDYKEKQALLSRIKRCLEELSAFQIRLSPKVEHAWQAFLNEHHTDSNGEQACLGNERLIKRVRALRTTPTAFGDDGPEQCLRLLDWVQLEKLTMDRSELDLLNHCSREVSVCQARLQGLGKLKAAMLDRLIPDYRPRHIRMVLPDKACELLDDIQEEIEQQIKSSRSLGYLLILDAYLTTLNSSPSVIKKAALEYTSVLGATCQGAASNRITDLKQVEHQSSISFDTVVVDEAARANPLDLMVPMAMAKRRIVLVGDHRQLPHIVGPEVEDELVEKFELEITQQEMLKVSLFQRMMEILKEMEKNPGQPKRVVMLDKQFRMHSALGRFVSRLFYERVPYNLPEVKPGFDNDDRFAHKVPGYEGKVCGWIDMPGREGEHHRRNGSLVRDVEARRIAREARIIMEACPDLSVGVITFYRAQVDSIMEAMVKEGLTEKGPDGIRIKLNGEDHTRERLRVGTVDAFQGKEFDVVLLSLVRTSKGPVDETDDDALTKAYGFLRLDNRLNVAMSRQQRLLILVGDAAMATAQGAEAAVAALPAFYQMCGGNDGTIQ</sequence>
<evidence type="ECO:0000313" key="4">
    <source>
        <dbReference type="Proteomes" id="UP000000442"/>
    </source>
</evidence>
<feature type="domain" description="DNA2/NAM7 helicase-like C-terminal" evidence="2">
    <location>
        <begin position="844"/>
        <end position="1077"/>
    </location>
</feature>
<dbReference type="OrthoDB" id="9757917at2"/>
<gene>
    <name evidence="3" type="ordered locus">HRM2_14770</name>
</gene>
<dbReference type="InterPro" id="IPR045055">
    <property type="entry name" value="DNA2/NAM7-like"/>
</dbReference>
<dbReference type="CDD" id="cd18808">
    <property type="entry name" value="SF1_C_Upf1"/>
    <property type="match status" value="1"/>
</dbReference>
<dbReference type="PANTHER" id="PTHR10887">
    <property type="entry name" value="DNA2/NAM7 HELICASE FAMILY"/>
    <property type="match status" value="1"/>
</dbReference>
<dbReference type="AlphaFoldDB" id="C0Q9M2"/>
<evidence type="ECO:0000259" key="2">
    <source>
        <dbReference type="Pfam" id="PF13087"/>
    </source>
</evidence>
<evidence type="ECO:0000259" key="1">
    <source>
        <dbReference type="Pfam" id="PF13086"/>
    </source>
</evidence>
<accession>C0Q9M2</accession>
<dbReference type="InterPro" id="IPR027417">
    <property type="entry name" value="P-loop_NTPase"/>
</dbReference>
<dbReference type="Pfam" id="PF13087">
    <property type="entry name" value="AAA_12"/>
    <property type="match status" value="1"/>
</dbReference>
<dbReference type="STRING" id="177437.HRM2_14770"/>
<evidence type="ECO:0000313" key="3">
    <source>
        <dbReference type="EMBL" id="ACN14586.1"/>
    </source>
</evidence>
<dbReference type="RefSeq" id="WP_015903373.1">
    <property type="nucleotide sequence ID" value="NC_012108.1"/>
</dbReference>
<dbReference type="eggNOG" id="COG1112">
    <property type="taxonomic scope" value="Bacteria"/>
</dbReference>
<dbReference type="HOGENOM" id="CLU_007896_0_0_7"/>
<dbReference type="GO" id="GO:0004386">
    <property type="term" value="F:helicase activity"/>
    <property type="evidence" value="ECO:0007669"/>
    <property type="project" value="InterPro"/>
</dbReference>
<dbReference type="PANTHER" id="PTHR10887:SF495">
    <property type="entry name" value="HELICASE SENATAXIN ISOFORM X1-RELATED"/>
    <property type="match status" value="1"/>
</dbReference>
<protein>
    <recommendedName>
        <fullName evidence="5">AAA+ ATPase domain-containing protein</fullName>
    </recommendedName>
</protein>
<organism evidence="3 4">
    <name type="scientific">Desulforapulum autotrophicum (strain ATCC 43914 / DSM 3382 / VKM B-1955 / HRM2)</name>
    <name type="common">Desulfobacterium autotrophicum</name>
    <dbReference type="NCBI Taxonomy" id="177437"/>
    <lineage>
        <taxon>Bacteria</taxon>
        <taxon>Pseudomonadati</taxon>
        <taxon>Thermodesulfobacteriota</taxon>
        <taxon>Desulfobacteria</taxon>
        <taxon>Desulfobacterales</taxon>
        <taxon>Desulfobacteraceae</taxon>
        <taxon>Desulforapulum</taxon>
    </lineage>
</organism>
<dbReference type="Gene3D" id="3.40.50.300">
    <property type="entry name" value="P-loop containing nucleotide triphosphate hydrolases"/>
    <property type="match status" value="2"/>
</dbReference>
<evidence type="ECO:0008006" key="5">
    <source>
        <dbReference type="Google" id="ProtNLM"/>
    </source>
</evidence>
<proteinExistence type="predicted"/>
<feature type="domain" description="DNA2/NAM7 helicase helicase" evidence="1">
    <location>
        <begin position="424"/>
        <end position="821"/>
    </location>
</feature>
<dbReference type="SUPFAM" id="SSF52540">
    <property type="entry name" value="P-loop containing nucleoside triphosphate hydrolases"/>
    <property type="match status" value="1"/>
</dbReference>
<dbReference type="InterPro" id="IPR041677">
    <property type="entry name" value="DNA2/NAM7_AAA_11"/>
</dbReference>
<dbReference type="InterPro" id="IPR041679">
    <property type="entry name" value="DNA2/NAM7-like_C"/>
</dbReference>
<dbReference type="EMBL" id="CP001087">
    <property type="protein sequence ID" value="ACN14586.1"/>
    <property type="molecule type" value="Genomic_DNA"/>
</dbReference>
<dbReference type="KEGG" id="dat:HRM2_14770"/>
<keyword evidence="4" id="KW-1185">Reference proteome</keyword>
<name>C0Q9M2_DESAH</name>